<protein>
    <submittedName>
        <fullName evidence="4">Glutathione S-transferase C-terminal domain-containing protein</fullName>
    </submittedName>
</protein>
<dbReference type="PROSITE" id="PS50405">
    <property type="entry name" value="GST_CTER"/>
    <property type="match status" value="1"/>
</dbReference>
<proteinExistence type="inferred from homology"/>
<evidence type="ECO:0000256" key="1">
    <source>
        <dbReference type="RuleBase" id="RU003494"/>
    </source>
</evidence>
<organism evidence="4 5">
    <name type="scientific">Sabulicella glaciei</name>
    <dbReference type="NCBI Taxonomy" id="2984948"/>
    <lineage>
        <taxon>Bacteria</taxon>
        <taxon>Pseudomonadati</taxon>
        <taxon>Pseudomonadota</taxon>
        <taxon>Alphaproteobacteria</taxon>
        <taxon>Acetobacterales</taxon>
        <taxon>Acetobacteraceae</taxon>
        <taxon>Sabulicella</taxon>
    </lineage>
</organism>
<comment type="caution">
    <text evidence="4">The sequence shown here is derived from an EMBL/GenBank/DDBJ whole genome shotgun (WGS) entry which is preliminary data.</text>
</comment>
<dbReference type="Proteomes" id="UP001526430">
    <property type="component" value="Unassembled WGS sequence"/>
</dbReference>
<comment type="similarity">
    <text evidence="1">Belongs to the GST superfamily.</text>
</comment>
<feature type="domain" description="GST C-terminal" evidence="3">
    <location>
        <begin position="84"/>
        <end position="208"/>
    </location>
</feature>
<keyword evidence="5" id="KW-1185">Reference proteome</keyword>
<dbReference type="InterPro" id="IPR040079">
    <property type="entry name" value="Glutathione_S-Trfase"/>
</dbReference>
<reference evidence="4 5" key="1">
    <citation type="submission" date="2022-10" db="EMBL/GenBank/DDBJ databases">
        <title>Roseococcus glaciei nov., sp. nov., isolated from glacier.</title>
        <authorList>
            <person name="Liu Q."/>
            <person name="Xin Y.-H."/>
        </authorList>
    </citation>
    <scope>NUCLEOTIDE SEQUENCE [LARGE SCALE GENOMIC DNA]</scope>
    <source>
        <strain evidence="4 5">MDT2-1-1</strain>
    </source>
</reference>
<dbReference type="Gene3D" id="1.20.1050.10">
    <property type="match status" value="1"/>
</dbReference>
<gene>
    <name evidence="4" type="ORF">OF850_19450</name>
</gene>
<feature type="domain" description="GST N-terminal" evidence="2">
    <location>
        <begin position="2"/>
        <end position="84"/>
    </location>
</feature>
<dbReference type="InterPro" id="IPR004046">
    <property type="entry name" value="GST_C"/>
</dbReference>
<dbReference type="InterPro" id="IPR010987">
    <property type="entry name" value="Glutathione-S-Trfase_C-like"/>
</dbReference>
<dbReference type="EMBL" id="JAPFQI010000021">
    <property type="protein sequence ID" value="MCW8087788.1"/>
    <property type="molecule type" value="Genomic_DNA"/>
</dbReference>
<dbReference type="SUPFAM" id="SSF47616">
    <property type="entry name" value="GST C-terminal domain-like"/>
    <property type="match status" value="1"/>
</dbReference>
<dbReference type="CDD" id="cd03056">
    <property type="entry name" value="GST_N_4"/>
    <property type="match status" value="1"/>
</dbReference>
<dbReference type="PROSITE" id="PS50404">
    <property type="entry name" value="GST_NTER"/>
    <property type="match status" value="1"/>
</dbReference>
<evidence type="ECO:0000313" key="5">
    <source>
        <dbReference type="Proteomes" id="UP001526430"/>
    </source>
</evidence>
<sequence>MAPMRLHCFPESGGCYKVALMLALCGAEWEGVWVDYFRGETRTPEWKSRISVMGEVPVLEHEGKRFTQSGVILSHLSRHSGRFAAADGDEALRWLLFDNHKFTSYLATWRFLLGWVENPDPAVLAFFRARVETAFRVVEQQLEGRDFLLGDAPSVADISMQGYLHYPEAEWPLDHAAFPRIAAWRARFAAMPGYAPAYDLLPGPRTPGRLFA</sequence>
<dbReference type="SFLD" id="SFLDS00019">
    <property type="entry name" value="Glutathione_Transferase_(cytos"/>
    <property type="match status" value="1"/>
</dbReference>
<evidence type="ECO:0000313" key="4">
    <source>
        <dbReference type="EMBL" id="MCW8087788.1"/>
    </source>
</evidence>
<dbReference type="InterPro" id="IPR036249">
    <property type="entry name" value="Thioredoxin-like_sf"/>
</dbReference>
<evidence type="ECO:0000259" key="2">
    <source>
        <dbReference type="PROSITE" id="PS50404"/>
    </source>
</evidence>
<dbReference type="PANTHER" id="PTHR44051">
    <property type="entry name" value="GLUTATHIONE S-TRANSFERASE-RELATED"/>
    <property type="match status" value="1"/>
</dbReference>
<dbReference type="Pfam" id="PF00043">
    <property type="entry name" value="GST_C"/>
    <property type="match status" value="1"/>
</dbReference>
<name>A0ABT3P0T0_9PROT</name>
<dbReference type="Gene3D" id="3.40.30.10">
    <property type="entry name" value="Glutaredoxin"/>
    <property type="match status" value="1"/>
</dbReference>
<dbReference type="PANTHER" id="PTHR44051:SF2">
    <property type="entry name" value="HYPOTHETICAL GLUTATHIONE S-TRANSFERASE LIKE PROTEIN"/>
    <property type="match status" value="1"/>
</dbReference>
<evidence type="ECO:0000259" key="3">
    <source>
        <dbReference type="PROSITE" id="PS50405"/>
    </source>
</evidence>
<dbReference type="RefSeq" id="WP_301591993.1">
    <property type="nucleotide sequence ID" value="NZ_JAPFQI010000021.1"/>
</dbReference>
<dbReference type="Pfam" id="PF02798">
    <property type="entry name" value="GST_N"/>
    <property type="match status" value="1"/>
</dbReference>
<dbReference type="InterPro" id="IPR036282">
    <property type="entry name" value="Glutathione-S-Trfase_C_sf"/>
</dbReference>
<dbReference type="InterPro" id="IPR004045">
    <property type="entry name" value="Glutathione_S-Trfase_N"/>
</dbReference>
<dbReference type="SUPFAM" id="SSF52833">
    <property type="entry name" value="Thioredoxin-like"/>
    <property type="match status" value="1"/>
</dbReference>
<accession>A0ABT3P0T0</accession>